<dbReference type="SUPFAM" id="SSF55729">
    <property type="entry name" value="Acyl-CoA N-acyltransferases (Nat)"/>
    <property type="match status" value="1"/>
</dbReference>
<comment type="caution">
    <text evidence="2">The sequence shown here is derived from an EMBL/GenBank/DDBJ whole genome shotgun (WGS) entry which is preliminary data.</text>
</comment>
<keyword evidence="3" id="KW-1185">Reference proteome</keyword>
<dbReference type="EMBL" id="BMJD01000005">
    <property type="protein sequence ID" value="GGB35147.1"/>
    <property type="molecule type" value="Genomic_DNA"/>
</dbReference>
<dbReference type="GO" id="GO:0016747">
    <property type="term" value="F:acyltransferase activity, transferring groups other than amino-acyl groups"/>
    <property type="evidence" value="ECO:0007669"/>
    <property type="project" value="InterPro"/>
</dbReference>
<evidence type="ECO:0000259" key="1">
    <source>
        <dbReference type="PROSITE" id="PS51186"/>
    </source>
</evidence>
<evidence type="ECO:0000313" key="2">
    <source>
        <dbReference type="EMBL" id="GGB35147.1"/>
    </source>
</evidence>
<dbReference type="InterPro" id="IPR013653">
    <property type="entry name" value="GCN5-like_dom"/>
</dbReference>
<name>A0A9W5X4L8_9BACI</name>
<evidence type="ECO:0000313" key="3">
    <source>
        <dbReference type="Proteomes" id="UP000621492"/>
    </source>
</evidence>
<organism evidence="2 3">
    <name type="scientific">Lentibacillus populi</name>
    <dbReference type="NCBI Taxonomy" id="1827502"/>
    <lineage>
        <taxon>Bacteria</taxon>
        <taxon>Bacillati</taxon>
        <taxon>Bacillota</taxon>
        <taxon>Bacilli</taxon>
        <taxon>Bacillales</taxon>
        <taxon>Bacillaceae</taxon>
        <taxon>Lentibacillus</taxon>
    </lineage>
</organism>
<dbReference type="RefSeq" id="WP_159457811.1">
    <property type="nucleotide sequence ID" value="NZ_BMJD01000005.1"/>
</dbReference>
<dbReference type="InterPro" id="IPR016181">
    <property type="entry name" value="Acyl_CoA_acyltransferase"/>
</dbReference>
<dbReference type="InterPro" id="IPR000182">
    <property type="entry name" value="GNAT_dom"/>
</dbReference>
<dbReference type="AlphaFoldDB" id="A0A9W5X4L8"/>
<feature type="domain" description="N-acetyltransferase" evidence="1">
    <location>
        <begin position="143"/>
        <end position="280"/>
    </location>
</feature>
<dbReference type="Gene3D" id="3.40.630.30">
    <property type="match status" value="1"/>
</dbReference>
<accession>A0A9W5X4L8</accession>
<dbReference type="Proteomes" id="UP000621492">
    <property type="component" value="Unassembled WGS sequence"/>
</dbReference>
<reference evidence="2" key="1">
    <citation type="journal article" date="2014" name="Int. J. Syst. Evol. Microbiol.">
        <title>Complete genome sequence of Corynebacterium casei LMG S-19264T (=DSM 44701T), isolated from a smear-ripened cheese.</title>
        <authorList>
            <consortium name="US DOE Joint Genome Institute (JGI-PGF)"/>
            <person name="Walter F."/>
            <person name="Albersmeier A."/>
            <person name="Kalinowski J."/>
            <person name="Ruckert C."/>
        </authorList>
    </citation>
    <scope>NUCLEOTIDE SEQUENCE</scope>
    <source>
        <strain evidence="2">CGMCC 1.15454</strain>
    </source>
</reference>
<reference evidence="2" key="2">
    <citation type="submission" date="2020-09" db="EMBL/GenBank/DDBJ databases">
        <authorList>
            <person name="Sun Q."/>
            <person name="Zhou Y."/>
        </authorList>
    </citation>
    <scope>NUCLEOTIDE SEQUENCE</scope>
    <source>
        <strain evidence="2">CGMCC 1.15454</strain>
    </source>
</reference>
<dbReference type="PROSITE" id="PS51186">
    <property type="entry name" value="GNAT"/>
    <property type="match status" value="1"/>
</dbReference>
<sequence>MNITLVSSPQEFSRLIEPLLMQKEACNNLMLGIIQRLLDDPEGEEYGYLGYVEQDHKVVFAFMQTPKNWILADASNVDERVVQTITQFLFNRHIHIPSIIGPEKVATMFVKQWEQLRGLKATIHMEQLIYQLDNVNTVPIAEGELIPASETDHDLIALWLVQFGIEANEHISEEHANKAAAKFIGNQSMYVWQVKGEPVSMVNRSRRTKHGATINAVFTPDIHKQKGYATSAVATLSEKLLESGFQFCSLYTDLKNPVSNSIYKKIGYYVVGDSIVYKFS</sequence>
<gene>
    <name evidence="2" type="ORF">GCM10011409_10790</name>
</gene>
<protein>
    <recommendedName>
        <fullName evidence="1">N-acetyltransferase domain-containing protein</fullName>
    </recommendedName>
</protein>
<proteinExistence type="predicted"/>
<dbReference type="Pfam" id="PF08445">
    <property type="entry name" value="FR47"/>
    <property type="match status" value="1"/>
</dbReference>